<dbReference type="EMBL" id="BKZQ01000063">
    <property type="protein sequence ID" value="GER71720.1"/>
    <property type="molecule type" value="Genomic_DNA"/>
</dbReference>
<feature type="transmembrane region" description="Helical" evidence="5">
    <location>
        <begin position="205"/>
        <end position="231"/>
    </location>
</feature>
<dbReference type="PANTHER" id="PTHR47704">
    <property type="entry name" value="POTASSIUM TRANSPORTER KIMA"/>
    <property type="match status" value="1"/>
</dbReference>
<keyword evidence="2 5" id="KW-0812">Transmembrane</keyword>
<feature type="transmembrane region" description="Helical" evidence="5">
    <location>
        <begin position="48"/>
        <end position="81"/>
    </location>
</feature>
<dbReference type="InterPro" id="IPR053153">
    <property type="entry name" value="APC_K+_Transporter"/>
</dbReference>
<feature type="transmembrane region" description="Helical" evidence="5">
    <location>
        <begin position="373"/>
        <end position="396"/>
    </location>
</feature>
<protein>
    <submittedName>
        <fullName evidence="6">Amino acid permease YdaO</fullName>
    </submittedName>
</protein>
<accession>A0A5J4JM43</accession>
<dbReference type="GO" id="GO:0016020">
    <property type="term" value="C:membrane"/>
    <property type="evidence" value="ECO:0007669"/>
    <property type="project" value="UniProtKB-SubCell"/>
</dbReference>
<evidence type="ECO:0000313" key="7">
    <source>
        <dbReference type="Proteomes" id="UP000391919"/>
    </source>
</evidence>
<dbReference type="Proteomes" id="UP000391919">
    <property type="component" value="Unassembled WGS sequence"/>
</dbReference>
<dbReference type="InterPro" id="IPR002293">
    <property type="entry name" value="AA/rel_permease1"/>
</dbReference>
<keyword evidence="7" id="KW-1185">Reference proteome</keyword>
<dbReference type="AlphaFoldDB" id="A0A5J4JM43"/>
<evidence type="ECO:0000256" key="5">
    <source>
        <dbReference type="SAM" id="Phobius"/>
    </source>
</evidence>
<evidence type="ECO:0000256" key="1">
    <source>
        <dbReference type="ARBA" id="ARBA00004141"/>
    </source>
</evidence>
<feature type="transmembrane region" description="Helical" evidence="5">
    <location>
        <begin position="297"/>
        <end position="326"/>
    </location>
</feature>
<comment type="subcellular location">
    <subcellularLocation>
        <location evidence="1">Membrane</location>
        <topology evidence="1">Multi-pass membrane protein</topology>
    </subcellularLocation>
</comment>
<feature type="transmembrane region" description="Helical" evidence="5">
    <location>
        <begin position="252"/>
        <end position="277"/>
    </location>
</feature>
<feature type="transmembrane region" description="Helical" evidence="5">
    <location>
        <begin position="432"/>
        <end position="449"/>
    </location>
</feature>
<sequence>MFTTIKRFLIGRPLRSNELEGQKLTKLKALAILSSDALSSVAYGPEQVLIVLATVGALAFWYSIPITVGILILLAALIVSYRQVIFSYPQGGGAYLVSKENLGVSPGLLAGGSLLVDYILTVAVSISAGTDAITSAFQSLHPYNVYIAVFLVLVITILNLRGLTESANVLAYPVYLFVLALFLVIVVGLYKIVTGQIPPDLHPQIGTPVAGISLFILLKAFSSGCSALTGVEAISNAIPNFREPAPKNAARTLFMMGIILASLLAGISFLAYWFGIAPEEKQTVVSQMAHKTFGNGILYYFVQATTALILVLAANTGFSAFPQLAFNLARDKFMPRMFTIRGDRLGYSNGIIFLGVASILLIIAFRGNTERLIPLYAVGVFIPFTLAQCGMIVKWVRQKPKGWIGRMSVNCVGAFITFSVLVILFITKFTQVWPVLIFLPIVMSVFKKVNRHYQDVGEQLRTEGMFQEEIRDNVIIVPVAGITTVVERTINYAKSLSDQVIAVYVAFDHEDEKRMEEKWEKWNNGVRLVTLHSSYRSIIQPLSKFLEIIERKAKENKYQVMVLIPQFIPKKRWQNILHNQSALLIRMRLLWEKDIVVATLPYHFKK</sequence>
<organism evidence="6 7">
    <name type="scientific">Weizmannia acidilactici</name>
    <dbReference type="NCBI Taxonomy" id="2607726"/>
    <lineage>
        <taxon>Bacteria</taxon>
        <taxon>Bacillati</taxon>
        <taxon>Bacillota</taxon>
        <taxon>Bacilli</taxon>
        <taxon>Bacillales</taxon>
        <taxon>Bacillaceae</taxon>
        <taxon>Heyndrickxia</taxon>
    </lineage>
</organism>
<feature type="transmembrane region" description="Helical" evidence="5">
    <location>
        <begin position="102"/>
        <end position="123"/>
    </location>
</feature>
<evidence type="ECO:0000256" key="3">
    <source>
        <dbReference type="ARBA" id="ARBA00022989"/>
    </source>
</evidence>
<dbReference type="PANTHER" id="PTHR47704:SF1">
    <property type="entry name" value="POTASSIUM TRANSPORTER KIMA"/>
    <property type="match status" value="1"/>
</dbReference>
<feature type="transmembrane region" description="Helical" evidence="5">
    <location>
        <begin position="408"/>
        <end position="426"/>
    </location>
</feature>
<evidence type="ECO:0000256" key="4">
    <source>
        <dbReference type="ARBA" id="ARBA00023136"/>
    </source>
</evidence>
<evidence type="ECO:0000256" key="2">
    <source>
        <dbReference type="ARBA" id="ARBA00022692"/>
    </source>
</evidence>
<reference evidence="6 7" key="1">
    <citation type="submission" date="2019-09" db="EMBL/GenBank/DDBJ databases">
        <title>Draft genome sequence of Bacillus sp. JC-7.</title>
        <authorList>
            <person name="Tanaka N."/>
            <person name="Shiwa Y."/>
            <person name="Fujita N."/>
            <person name="Tanasupawat S."/>
        </authorList>
    </citation>
    <scope>NUCLEOTIDE SEQUENCE [LARGE SCALE GENOMIC DNA]</scope>
    <source>
        <strain evidence="6 7">JC-7</strain>
    </source>
</reference>
<dbReference type="Gene3D" id="1.20.1740.10">
    <property type="entry name" value="Amino acid/polyamine transporter I"/>
    <property type="match status" value="1"/>
</dbReference>
<keyword evidence="3 5" id="KW-1133">Transmembrane helix</keyword>
<dbReference type="RefSeq" id="WP_151679946.1">
    <property type="nucleotide sequence ID" value="NZ_BKZP01000009.1"/>
</dbReference>
<name>A0A5J4JM43_9BACI</name>
<feature type="transmembrane region" description="Helical" evidence="5">
    <location>
        <begin position="347"/>
        <end position="367"/>
    </location>
</feature>
<proteinExistence type="predicted"/>
<keyword evidence="4 5" id="KW-0472">Membrane</keyword>
<gene>
    <name evidence="6" type="primary">ydaO</name>
    <name evidence="6" type="ORF">BpJC7_30230</name>
</gene>
<dbReference type="Pfam" id="PF13520">
    <property type="entry name" value="AA_permease_2"/>
    <property type="match status" value="1"/>
</dbReference>
<feature type="transmembrane region" description="Helical" evidence="5">
    <location>
        <begin position="172"/>
        <end position="193"/>
    </location>
</feature>
<feature type="transmembrane region" description="Helical" evidence="5">
    <location>
        <begin position="143"/>
        <end position="160"/>
    </location>
</feature>
<dbReference type="GO" id="GO:0022857">
    <property type="term" value="F:transmembrane transporter activity"/>
    <property type="evidence" value="ECO:0007669"/>
    <property type="project" value="InterPro"/>
</dbReference>
<evidence type="ECO:0000313" key="6">
    <source>
        <dbReference type="EMBL" id="GER71720.1"/>
    </source>
</evidence>
<comment type="caution">
    <text evidence="6">The sequence shown here is derived from an EMBL/GenBank/DDBJ whole genome shotgun (WGS) entry which is preliminary data.</text>
</comment>